<sequence length="71" mass="8206">MANVENNLSILFPLKNSTSSRVIYYDSITYSEKKDAGTSLCFVNIKYIFNITSAEMLIYLTFVRHLLQFTL</sequence>
<organism evidence="1 2">
    <name type="scientific">Heterostelium pallidum (strain ATCC 26659 / Pp 5 / PN500)</name>
    <name type="common">Cellular slime mold</name>
    <name type="synonym">Polysphondylium pallidum</name>
    <dbReference type="NCBI Taxonomy" id="670386"/>
    <lineage>
        <taxon>Eukaryota</taxon>
        <taxon>Amoebozoa</taxon>
        <taxon>Evosea</taxon>
        <taxon>Eumycetozoa</taxon>
        <taxon>Dictyostelia</taxon>
        <taxon>Acytosteliales</taxon>
        <taxon>Acytosteliaceae</taxon>
        <taxon>Heterostelium</taxon>
    </lineage>
</organism>
<keyword evidence="2" id="KW-1185">Reference proteome</keyword>
<evidence type="ECO:0000313" key="1">
    <source>
        <dbReference type="EMBL" id="EFA82089.1"/>
    </source>
</evidence>
<evidence type="ECO:0000313" key="2">
    <source>
        <dbReference type="Proteomes" id="UP000001396"/>
    </source>
</evidence>
<proteinExistence type="predicted"/>
<accession>D3B950</accession>
<comment type="caution">
    <text evidence="1">The sequence shown here is derived from an EMBL/GenBank/DDBJ whole genome shotgun (WGS) entry which is preliminary data.</text>
</comment>
<dbReference type="Proteomes" id="UP000001396">
    <property type="component" value="Unassembled WGS sequence"/>
</dbReference>
<dbReference type="GeneID" id="31360480"/>
<protein>
    <submittedName>
        <fullName evidence="1">Uncharacterized protein</fullName>
    </submittedName>
</protein>
<dbReference type="AlphaFoldDB" id="D3B950"/>
<reference evidence="1 2" key="1">
    <citation type="journal article" date="2011" name="Genome Res.">
        <title>Phylogeny-wide analysis of social amoeba genomes highlights ancient origins for complex intercellular communication.</title>
        <authorList>
            <person name="Heidel A.J."/>
            <person name="Lawal H.M."/>
            <person name="Felder M."/>
            <person name="Schilde C."/>
            <person name="Helps N.R."/>
            <person name="Tunggal B."/>
            <person name="Rivero F."/>
            <person name="John U."/>
            <person name="Schleicher M."/>
            <person name="Eichinger L."/>
            <person name="Platzer M."/>
            <person name="Noegel A.A."/>
            <person name="Schaap P."/>
            <person name="Gloeckner G."/>
        </authorList>
    </citation>
    <scope>NUCLEOTIDE SEQUENCE [LARGE SCALE GENOMIC DNA]</scope>
    <source>
        <strain evidence="2">ATCC 26659 / Pp 5 / PN500</strain>
    </source>
</reference>
<dbReference type="InParanoid" id="D3B950"/>
<dbReference type="RefSeq" id="XP_020434206.1">
    <property type="nucleotide sequence ID" value="XM_020575890.1"/>
</dbReference>
<name>D3B950_HETP5</name>
<gene>
    <name evidence="1" type="ORF">PPL_04994</name>
</gene>
<dbReference type="EMBL" id="ADBJ01000021">
    <property type="protein sequence ID" value="EFA82089.1"/>
    <property type="molecule type" value="Genomic_DNA"/>
</dbReference>